<evidence type="ECO:0000313" key="3">
    <source>
        <dbReference type="EMBL" id="RAL65006.1"/>
    </source>
</evidence>
<feature type="region of interest" description="Disordered" evidence="2">
    <location>
        <begin position="533"/>
        <end position="599"/>
    </location>
</feature>
<dbReference type="EMBL" id="QKRW01000011">
    <property type="protein sequence ID" value="RAL65006.1"/>
    <property type="molecule type" value="Genomic_DNA"/>
</dbReference>
<feature type="compositionally biased region" description="Basic and acidic residues" evidence="2">
    <location>
        <begin position="577"/>
        <end position="596"/>
    </location>
</feature>
<sequence>MANSRQQTPVGQGEDNQLQLVLATPPSFDVAMTDPQYVAQDSITIDNPPNWAVRTHQHMSEVLQGLGAFSQYVDRNHHENLHEVKTQYESMKQDYETMLQVCRSNMQLTEEQSRQLRQRSEELAYAVTQKIWGTVAIFAAEEQARSQAISKLEEVAQAHQNALHEVQTELRRQKELQLLMTNWAGNKETQIKDLLAREYLDSTLLDEKFRRQADDLRAYTRDVVAELRDQQDRSQPVDADSIMRTLQERAASQRPTNVRASIENPRSFASRDSAPIPTRRRVSMTHSSSEARMRQNLSNEDLMRSQARRTANTARNNFTAAQAGPITGNDGGNGGGLPPRRFAATGGQDPDDGNSSDNDDHRPSGRPSRTPFTPGPDPSRHQDNAEDRLLRALERLIRPDPAAVVVNPVHLNKPPTYDGRDLSKFQPWWMKVESYLETYQESFPHDLHRINWVGSLLTDKAQLWHQQRTSQVKRLGFTDHWGSYAQSLKDRFKDNAEAHRNAEKMRKLRMPDTDEEFISAIQEAGQIYENMLVNPGLTPQGKGAPTSTTEHSKSGRHYRGKQDTRSNHSQSQGQSSRIEEKRSNPSVSAKDKKWATSKDALQGINQSDIDQRKKEKILCWRCGRNNHHTLECFARKDTAGKDLPSAAVKVSATKRKLTEDKPAQPSSKRVKIDAVTTQFSPGPSHQFMELEDSDQDF</sequence>
<feature type="region of interest" description="Disordered" evidence="2">
    <location>
        <begin position="247"/>
        <end position="383"/>
    </location>
</feature>
<feature type="region of interest" description="Disordered" evidence="2">
    <location>
        <begin position="653"/>
        <end position="697"/>
    </location>
</feature>
<feature type="coiled-coil region" evidence="1">
    <location>
        <begin position="149"/>
        <end position="176"/>
    </location>
</feature>
<dbReference type="OrthoDB" id="4961471at2759"/>
<keyword evidence="1" id="KW-0175">Coiled coil</keyword>
<feature type="compositionally biased region" description="Polar residues" evidence="2">
    <location>
        <begin position="567"/>
        <end position="576"/>
    </location>
</feature>
<evidence type="ECO:0000256" key="2">
    <source>
        <dbReference type="SAM" id="MobiDB-lite"/>
    </source>
</evidence>
<keyword evidence="4" id="KW-1185">Reference proteome</keyword>
<feature type="compositionally biased region" description="Polar residues" evidence="2">
    <location>
        <begin position="284"/>
        <end position="299"/>
    </location>
</feature>
<feature type="compositionally biased region" description="Low complexity" evidence="2">
    <location>
        <begin position="308"/>
        <end position="323"/>
    </location>
</feature>
<dbReference type="Proteomes" id="UP000249056">
    <property type="component" value="Unassembled WGS sequence"/>
</dbReference>
<accession>A0A395IYC4</accession>
<reference evidence="3 4" key="1">
    <citation type="submission" date="2018-06" db="EMBL/GenBank/DDBJ databases">
        <title>Genome Sequence of the Brown Rot Fungal Pathogen Monilinia fructigena.</title>
        <authorList>
            <person name="Landi L."/>
            <person name="De Miccolis Angelini R.M."/>
            <person name="Pollastro S."/>
            <person name="Abate D."/>
            <person name="Faretra F."/>
            <person name="Romanazzi G."/>
        </authorList>
    </citation>
    <scope>NUCLEOTIDE SEQUENCE [LARGE SCALE GENOMIC DNA]</scope>
    <source>
        <strain evidence="3 4">Mfrg269</strain>
    </source>
</reference>
<comment type="caution">
    <text evidence="3">The sequence shown here is derived from an EMBL/GenBank/DDBJ whole genome shotgun (WGS) entry which is preliminary data.</text>
</comment>
<protein>
    <submittedName>
        <fullName evidence="3">Uncharacterized protein</fullName>
    </submittedName>
</protein>
<evidence type="ECO:0000313" key="4">
    <source>
        <dbReference type="Proteomes" id="UP000249056"/>
    </source>
</evidence>
<evidence type="ECO:0000256" key="1">
    <source>
        <dbReference type="SAM" id="Coils"/>
    </source>
</evidence>
<proteinExistence type="predicted"/>
<dbReference type="AlphaFoldDB" id="A0A395IYC4"/>
<gene>
    <name evidence="3" type="ORF">DID88_001114</name>
</gene>
<organism evidence="3 4">
    <name type="scientific">Monilinia fructigena</name>
    <dbReference type="NCBI Taxonomy" id="38457"/>
    <lineage>
        <taxon>Eukaryota</taxon>
        <taxon>Fungi</taxon>
        <taxon>Dikarya</taxon>
        <taxon>Ascomycota</taxon>
        <taxon>Pezizomycotina</taxon>
        <taxon>Leotiomycetes</taxon>
        <taxon>Helotiales</taxon>
        <taxon>Sclerotiniaceae</taxon>
        <taxon>Monilinia</taxon>
    </lineage>
</organism>
<name>A0A395IYC4_9HELO</name>